<keyword evidence="1" id="KW-0489">Methyltransferase</keyword>
<dbReference type="GO" id="GO:0003723">
    <property type="term" value="F:RNA binding"/>
    <property type="evidence" value="ECO:0007669"/>
    <property type="project" value="UniProtKB-UniRule"/>
</dbReference>
<protein>
    <recommendedName>
        <fullName evidence="1">Ribosomal RNA large subunit methyltransferase J</fullName>
        <ecNumber evidence="1">2.1.1.266</ecNumber>
    </recommendedName>
    <alternativeName>
        <fullName evidence="1">23S rRNA (adenine(2030)-N6)-methyltransferase</fullName>
    </alternativeName>
    <alternativeName>
        <fullName evidence="1">23S rRNA m6A2030 methyltransferase</fullName>
    </alternativeName>
</protein>
<sequence length="286" mass="32835">MNYRHAYHAGNFADVVKHITLARVLTYFMRKDTPFFVMDTHAGIGRYDLKSVEAQKTKEAETGIERFMDALPDAPKEVRELCEPFTKLLNEMNEGKLQYYPGSPMVAQSLIRRSDRLSLVELHPEDFAALTENFNWAKNTKTHHLDAWQAMKAQLPPNEKRGVVLVDPPFEDRDEFNAILRALYEAQKRFSKGTYMLWYPIKDLRMVASFSKVLSGMKLGQTLDVRLMIDRPGPQDKFIGTGMVIVNPPYVLEKELKVLLPWLVKLFEIVPGSGSHSIYELVGEQK</sequence>
<accession>A0A0M9GP14</accession>
<dbReference type="PATRIC" id="fig|1514904.3.peg.2528"/>
<keyword evidence="1" id="KW-0949">S-adenosyl-L-methionine</keyword>
<dbReference type="GO" id="GO:0070475">
    <property type="term" value="P:rRNA base methylation"/>
    <property type="evidence" value="ECO:0007669"/>
    <property type="project" value="UniProtKB-UniRule"/>
</dbReference>
<dbReference type="PANTHER" id="PTHR37426">
    <property type="entry name" value="RIBOSOMAL RNA LARGE SUBUNIT METHYLTRANSFERASE J"/>
    <property type="match status" value="1"/>
</dbReference>
<dbReference type="EC" id="2.1.1.266" evidence="1"/>
<dbReference type="Proteomes" id="UP000038011">
    <property type="component" value="Unassembled WGS sequence"/>
</dbReference>
<comment type="catalytic activity">
    <reaction evidence="1">
        <text>adenosine(2030) in 23S rRNA + S-adenosyl-L-methionine = N(6)-methyladenosine(2030) in 23S rRNA + S-adenosyl-L-homocysteine + H(+)</text>
        <dbReference type="Rhea" id="RHEA:43736"/>
        <dbReference type="Rhea" id="RHEA-COMP:10668"/>
        <dbReference type="Rhea" id="RHEA-COMP:10669"/>
        <dbReference type="ChEBI" id="CHEBI:15378"/>
        <dbReference type="ChEBI" id="CHEBI:57856"/>
        <dbReference type="ChEBI" id="CHEBI:59789"/>
        <dbReference type="ChEBI" id="CHEBI:74411"/>
        <dbReference type="ChEBI" id="CHEBI:74449"/>
        <dbReference type="EC" id="2.1.1.266"/>
    </reaction>
</comment>
<dbReference type="STRING" id="1514904.SU32_04075"/>
<feature type="binding site" evidence="1">
    <location>
        <position position="103"/>
    </location>
    <ligand>
        <name>S-adenosyl-L-methionine</name>
        <dbReference type="ChEBI" id="CHEBI:59789"/>
    </ligand>
</feature>
<dbReference type="GO" id="GO:0005829">
    <property type="term" value="C:cytosol"/>
    <property type="evidence" value="ECO:0007669"/>
    <property type="project" value="TreeGrafter"/>
</dbReference>
<name>A0A0M9GP14_9HYPH</name>
<keyword evidence="3" id="KW-1185">Reference proteome</keyword>
<evidence type="ECO:0000313" key="2">
    <source>
        <dbReference type="EMBL" id="KPB02427.1"/>
    </source>
</evidence>
<dbReference type="HAMAP" id="MF_00934">
    <property type="entry name" value="23SrRNA_methyltr_J"/>
    <property type="match status" value="1"/>
</dbReference>
<comment type="caution">
    <text evidence="2">The sequence shown here is derived from an EMBL/GenBank/DDBJ whole genome shotgun (WGS) entry which is preliminary data.</text>
</comment>
<dbReference type="EMBL" id="JXMU01000003">
    <property type="protein sequence ID" value="KPB02427.1"/>
    <property type="molecule type" value="Genomic_DNA"/>
</dbReference>
<organism evidence="2 3">
    <name type="scientific">Ahrensia marina</name>
    <dbReference type="NCBI Taxonomy" id="1514904"/>
    <lineage>
        <taxon>Bacteria</taxon>
        <taxon>Pseudomonadati</taxon>
        <taxon>Pseudomonadota</taxon>
        <taxon>Alphaproteobacteria</taxon>
        <taxon>Hyphomicrobiales</taxon>
        <taxon>Ahrensiaceae</taxon>
        <taxon>Ahrensia</taxon>
    </lineage>
</organism>
<dbReference type="InterPro" id="IPR007473">
    <property type="entry name" value="RlmJ"/>
</dbReference>
<keyword evidence="1" id="KW-0808">Transferase</keyword>
<dbReference type="Pfam" id="PF04378">
    <property type="entry name" value="RsmJ"/>
    <property type="match status" value="1"/>
</dbReference>
<dbReference type="RefSeq" id="WP_053998058.1">
    <property type="nucleotide sequence ID" value="NZ_JXMU01000003.1"/>
</dbReference>
<evidence type="ECO:0000256" key="1">
    <source>
        <dbReference type="HAMAP-Rule" id="MF_00934"/>
    </source>
</evidence>
<dbReference type="SUPFAM" id="SSF53335">
    <property type="entry name" value="S-adenosyl-L-methionine-dependent methyltransferases"/>
    <property type="match status" value="1"/>
</dbReference>
<reference evidence="2 3" key="1">
    <citation type="submission" date="2015-01" db="EMBL/GenBank/DDBJ databases">
        <title>Ahrensia donghaiensis sp. nov., a novel dimethylsulphoniopropionate-cleavage bacterium isolated from seawater and emended descriptions of the genus Ahrensia and Ahrensia kielensis.</title>
        <authorList>
            <person name="Liu J."/>
        </authorList>
    </citation>
    <scope>NUCLEOTIDE SEQUENCE [LARGE SCALE GENOMIC DNA]</scope>
    <source>
        <strain evidence="2 3">LZD062</strain>
    </source>
</reference>
<dbReference type="PANTHER" id="PTHR37426:SF1">
    <property type="entry name" value="RIBOSOMAL RNA LARGE SUBUNIT METHYLTRANSFERASE J"/>
    <property type="match status" value="1"/>
</dbReference>
<comment type="function">
    <text evidence="1">Specifically methylates the adenine in position 2030 of 23S rRNA.</text>
</comment>
<keyword evidence="1" id="KW-0698">rRNA processing</keyword>
<dbReference type="GO" id="GO:0036307">
    <property type="term" value="F:23S rRNA (adenine(2030)-N(6))-methyltransferase activity"/>
    <property type="evidence" value="ECO:0007669"/>
    <property type="project" value="UniProtKB-UniRule"/>
</dbReference>
<gene>
    <name evidence="1" type="primary">rlmJ</name>
    <name evidence="2" type="ORF">SU32_04075</name>
</gene>
<feature type="binding site" evidence="1">
    <location>
        <position position="41"/>
    </location>
    <ligand>
        <name>S-adenosyl-L-methionine</name>
        <dbReference type="ChEBI" id="CHEBI:59789"/>
    </ligand>
</feature>
<dbReference type="InterPro" id="IPR029063">
    <property type="entry name" value="SAM-dependent_MTases_sf"/>
</dbReference>
<dbReference type="Gene3D" id="3.40.50.150">
    <property type="entry name" value="Vaccinia Virus protein VP39"/>
    <property type="match status" value="1"/>
</dbReference>
<dbReference type="OrthoDB" id="9791274at2"/>
<feature type="binding site" evidence="1">
    <location>
        <position position="18"/>
    </location>
    <ligand>
        <name>S-adenosyl-L-methionine</name>
        <dbReference type="ChEBI" id="CHEBI:59789"/>
    </ligand>
</feature>
<feature type="binding site" evidence="1">
    <location>
        <position position="121"/>
    </location>
    <ligand>
        <name>S-adenosyl-L-methionine</name>
        <dbReference type="ChEBI" id="CHEBI:59789"/>
    </ligand>
</feature>
<feature type="binding site" evidence="1">
    <location>
        <begin position="146"/>
        <end position="147"/>
    </location>
    <ligand>
        <name>S-adenosyl-L-methionine</name>
        <dbReference type="ChEBI" id="CHEBI:59789"/>
    </ligand>
</feature>
<evidence type="ECO:0000313" key="3">
    <source>
        <dbReference type="Proteomes" id="UP000038011"/>
    </source>
</evidence>
<feature type="binding site" evidence="1">
    <location>
        <position position="167"/>
    </location>
    <ligand>
        <name>S-adenosyl-L-methionine</name>
        <dbReference type="ChEBI" id="CHEBI:59789"/>
    </ligand>
</feature>
<comment type="similarity">
    <text evidence="1">Belongs to the RlmJ family.</text>
</comment>
<keyword evidence="1" id="KW-0694">RNA-binding</keyword>
<feature type="site" description="Interaction with substrate rRNA" evidence="1">
    <location>
        <position position="3"/>
    </location>
</feature>
<feature type="active site" description="Proton acceptor" evidence="1">
    <location>
        <position position="167"/>
    </location>
</feature>
<comment type="subunit">
    <text evidence="1">Monomer.</text>
</comment>
<dbReference type="AlphaFoldDB" id="A0A0M9GP14"/>
<proteinExistence type="inferred from homology"/>